<reference evidence="1 2" key="1">
    <citation type="journal article" date="2020" name="Int. J. Syst. Evol. Microbiol.">
        <title>Veillonella nakazawae sp. nov., an anaerobic gram-negative coccus isolated from the oral cavity of Japanese children.</title>
        <authorList>
            <person name="Mashima I."/>
            <person name="Theodorea C.F."/>
            <person name="Djais A.A."/>
            <person name="Kunihiro T."/>
            <person name="Kawamura Y."/>
            <person name="Otomo M."/>
            <person name="Saitoh M."/>
            <person name="Tamai R."/>
            <person name="Kiyoura Y."/>
        </authorList>
    </citation>
    <scope>NUCLEOTIDE SEQUENCE [LARGE SCALE GENOMIC DNA]</scope>
    <source>
        <strain evidence="1 2">T1-7</strain>
    </source>
</reference>
<gene>
    <name evidence="1" type="ORF">VEIT17_09790</name>
</gene>
<sequence length="99" mass="11140">MPINKDNGNNPYINRLAILKTIGCNRSIPKLAIIKDIHNNHITQMHTEKITVLIMGAIGCNCESPGSNTYIRNPIIAVIKVHVIDDNIRYNGYVSYCLY</sequence>
<dbReference type="Proteomes" id="UP000509249">
    <property type="component" value="Chromosome"/>
</dbReference>
<name>A0ABM7HBY9_9FIRM</name>
<proteinExistence type="predicted"/>
<evidence type="ECO:0000313" key="2">
    <source>
        <dbReference type="Proteomes" id="UP000509249"/>
    </source>
</evidence>
<accession>A0ABM7HBY9</accession>
<evidence type="ECO:0000313" key="1">
    <source>
        <dbReference type="EMBL" id="BBU34533.1"/>
    </source>
</evidence>
<dbReference type="EMBL" id="AP022321">
    <property type="protein sequence ID" value="BBU34533.1"/>
    <property type="molecule type" value="Genomic_DNA"/>
</dbReference>
<organism evidence="1 2">
    <name type="scientific">Veillonella nakazawae</name>
    <dbReference type="NCBI Taxonomy" id="2682456"/>
    <lineage>
        <taxon>Bacteria</taxon>
        <taxon>Bacillati</taxon>
        <taxon>Bacillota</taxon>
        <taxon>Negativicutes</taxon>
        <taxon>Veillonellales</taxon>
        <taxon>Veillonellaceae</taxon>
        <taxon>Veillonella</taxon>
    </lineage>
</organism>
<keyword evidence="2" id="KW-1185">Reference proteome</keyword>
<protein>
    <submittedName>
        <fullName evidence="1">Uncharacterized protein</fullName>
    </submittedName>
</protein>